<feature type="non-terminal residue" evidence="1">
    <location>
        <position position="1"/>
    </location>
</feature>
<gene>
    <name evidence="1" type="ORF">S01H1_16336</name>
</gene>
<dbReference type="EMBL" id="BARS01008584">
    <property type="protein sequence ID" value="GAF80918.1"/>
    <property type="molecule type" value="Genomic_DNA"/>
</dbReference>
<accession>X0SIN4</accession>
<name>X0SIN4_9ZZZZ</name>
<reference evidence="1" key="1">
    <citation type="journal article" date="2014" name="Front. Microbiol.">
        <title>High frequency of phylogenetically diverse reductive dehalogenase-homologous genes in deep subseafloor sedimentary metagenomes.</title>
        <authorList>
            <person name="Kawai M."/>
            <person name="Futagami T."/>
            <person name="Toyoda A."/>
            <person name="Takaki Y."/>
            <person name="Nishi S."/>
            <person name="Hori S."/>
            <person name="Arai W."/>
            <person name="Tsubouchi T."/>
            <person name="Morono Y."/>
            <person name="Uchiyama I."/>
            <person name="Ito T."/>
            <person name="Fujiyama A."/>
            <person name="Inagaki F."/>
            <person name="Takami H."/>
        </authorList>
    </citation>
    <scope>NUCLEOTIDE SEQUENCE</scope>
    <source>
        <strain evidence="1">Expedition CK06-06</strain>
    </source>
</reference>
<dbReference type="AlphaFoldDB" id="X0SIN4"/>
<evidence type="ECO:0000313" key="1">
    <source>
        <dbReference type="EMBL" id="GAF80918.1"/>
    </source>
</evidence>
<proteinExistence type="predicted"/>
<sequence>KRTPDKKIYAVAYLSVLAGTRWKTVWNPVEIVQEDEFSKQHEYYQWSWLECDVLPDGMYSVDYYLNDIRWASIHFEVHS</sequence>
<organism evidence="1">
    <name type="scientific">marine sediment metagenome</name>
    <dbReference type="NCBI Taxonomy" id="412755"/>
    <lineage>
        <taxon>unclassified sequences</taxon>
        <taxon>metagenomes</taxon>
        <taxon>ecological metagenomes</taxon>
    </lineage>
</organism>
<protein>
    <submittedName>
        <fullName evidence="1">Uncharacterized protein</fullName>
    </submittedName>
</protein>
<comment type="caution">
    <text evidence="1">The sequence shown here is derived from an EMBL/GenBank/DDBJ whole genome shotgun (WGS) entry which is preliminary data.</text>
</comment>